<keyword evidence="4" id="KW-0462">Maltose metabolism</keyword>
<dbReference type="STRING" id="215250.A0A316YX48"/>
<dbReference type="SUPFAM" id="SSF51445">
    <property type="entry name" value="(Trans)glycosidases"/>
    <property type="match status" value="1"/>
</dbReference>
<evidence type="ECO:0000259" key="5">
    <source>
        <dbReference type="SMART" id="SM00642"/>
    </source>
</evidence>
<evidence type="ECO:0000313" key="6">
    <source>
        <dbReference type="EMBL" id="PWN93751.1"/>
    </source>
</evidence>
<comment type="similarity">
    <text evidence="1">Belongs to the glycosyl hydrolase 13 family.</text>
</comment>
<dbReference type="RefSeq" id="XP_025380949.1">
    <property type="nucleotide sequence ID" value="XM_025519104.1"/>
</dbReference>
<dbReference type="FunFam" id="3.90.400.10:FF:000002">
    <property type="entry name" value="Sucrose isomerase"/>
    <property type="match status" value="1"/>
</dbReference>
<proteinExistence type="inferred from homology"/>
<evidence type="ECO:0000256" key="4">
    <source>
        <dbReference type="ARBA" id="ARBA00026248"/>
    </source>
</evidence>
<dbReference type="GO" id="GO:0005987">
    <property type="term" value="P:sucrose catabolic process"/>
    <property type="evidence" value="ECO:0007669"/>
    <property type="project" value="TreeGrafter"/>
</dbReference>
<dbReference type="Pfam" id="PF00128">
    <property type="entry name" value="Alpha-amylase"/>
    <property type="match status" value="1"/>
</dbReference>
<dbReference type="PANTHER" id="PTHR10357:SF179">
    <property type="entry name" value="NEUTRAL AND BASIC AMINO ACID TRANSPORT PROTEIN RBAT"/>
    <property type="match status" value="1"/>
</dbReference>
<protein>
    <submittedName>
        <fullName evidence="6">Glycoside hydrolase family 13 protein</fullName>
    </submittedName>
</protein>
<dbReference type="GO" id="GO:0004575">
    <property type="term" value="F:sucrose alpha-glucosidase activity"/>
    <property type="evidence" value="ECO:0007669"/>
    <property type="project" value="TreeGrafter"/>
</dbReference>
<dbReference type="FunFam" id="3.20.20.80:FF:000064">
    <property type="entry name" value="Oligo-1,6-glucosidase"/>
    <property type="match status" value="1"/>
</dbReference>
<evidence type="ECO:0000313" key="7">
    <source>
        <dbReference type="Proteomes" id="UP000245768"/>
    </source>
</evidence>
<dbReference type="SMART" id="SM00642">
    <property type="entry name" value="Aamy"/>
    <property type="match status" value="1"/>
</dbReference>
<evidence type="ECO:0000256" key="1">
    <source>
        <dbReference type="ARBA" id="ARBA00008061"/>
    </source>
</evidence>
<keyword evidence="2 6" id="KW-0378">Hydrolase</keyword>
<dbReference type="PANTHER" id="PTHR10357">
    <property type="entry name" value="ALPHA-AMYLASE FAMILY MEMBER"/>
    <property type="match status" value="1"/>
</dbReference>
<sequence>MTERGLLPAQKTAWWKEAVVYQIYPASFADSNGDGIGDLEGVRRHLDHIQSLGATMLWLCPHLESPNVDMGYDISDYERIQPGYGDMNDMQKLIDDLHSRGMKIMFDLVVNHTSDKHAFFEESRSSRTNAKADWYIWRDAKINAAGQKSEPNNWASIWGGSAWTWDETRQQFYLHLFSPQQPDLNWDCPEVRQEILDIVTRWQRRGVDGWRLDAINFISKPQNSQDASLDLPDAPVTDPSSHYQPAFCRFNHGPNVHRYLKELYQQCLLPDVMTVGEAAQTTPRQTAEYCSWERPDRELQMVFGTDHVDLYGGFEIGPPKPLRHGDFISTVNKWATTLLEHGSWASVFVSNHDQPRPVNNILRGSAPEHRVRAAKLLALFECCLTGTLFVYQGEEIGMINVPEDWPIEDYPDLVTQKFYSEELERRKKVSGSADPDMSDVMLGINRKARDNARVPMPWDDTPLAGFTTGRPWMRVNEDNRVCNVAAQVNDKDSVLSFWKECIALRKSHPALNYGTFELVPARGSEDVCSFVKRHGKDRLHFVANFGQTRASVTIPALDLGHFELVKANVASSAPLSDGDVFVLEPFEARLLIP</sequence>
<feature type="domain" description="Glycosyl hydrolase family 13 catalytic" evidence="5">
    <location>
        <begin position="22"/>
        <end position="453"/>
    </location>
</feature>
<dbReference type="GO" id="GO:0004574">
    <property type="term" value="F:oligo-1,6-glucosidase activity"/>
    <property type="evidence" value="ECO:0007669"/>
    <property type="project" value="TreeGrafter"/>
</dbReference>
<dbReference type="InParanoid" id="A0A316YX48"/>
<dbReference type="GeneID" id="37041020"/>
<dbReference type="InterPro" id="IPR017853">
    <property type="entry name" value="GH"/>
</dbReference>
<name>A0A316YX48_9BASI</name>
<dbReference type="AlphaFoldDB" id="A0A316YX48"/>
<reference evidence="6 7" key="1">
    <citation type="journal article" date="2018" name="Mol. Biol. Evol.">
        <title>Broad Genomic Sampling Reveals a Smut Pathogenic Ancestry of the Fungal Clade Ustilaginomycotina.</title>
        <authorList>
            <person name="Kijpornyongpan T."/>
            <person name="Mondo S.J."/>
            <person name="Barry K."/>
            <person name="Sandor L."/>
            <person name="Lee J."/>
            <person name="Lipzen A."/>
            <person name="Pangilinan J."/>
            <person name="LaButti K."/>
            <person name="Hainaut M."/>
            <person name="Henrissat B."/>
            <person name="Grigoriev I.V."/>
            <person name="Spatafora J.W."/>
            <person name="Aime M.C."/>
        </authorList>
    </citation>
    <scope>NUCLEOTIDE SEQUENCE [LARGE SCALE GENOMIC DNA]</scope>
    <source>
        <strain evidence="6 7">MCA 4198</strain>
    </source>
</reference>
<dbReference type="GO" id="GO:0033934">
    <property type="term" value="F:glucan 1,4-alpha-maltotriohydrolase activity"/>
    <property type="evidence" value="ECO:0007669"/>
    <property type="project" value="TreeGrafter"/>
</dbReference>
<evidence type="ECO:0000256" key="3">
    <source>
        <dbReference type="ARBA" id="ARBA00023295"/>
    </source>
</evidence>
<dbReference type="EMBL" id="KZ819634">
    <property type="protein sequence ID" value="PWN93751.1"/>
    <property type="molecule type" value="Genomic_DNA"/>
</dbReference>
<evidence type="ECO:0000256" key="2">
    <source>
        <dbReference type="ARBA" id="ARBA00022801"/>
    </source>
</evidence>
<dbReference type="Proteomes" id="UP000245768">
    <property type="component" value="Unassembled WGS sequence"/>
</dbReference>
<keyword evidence="7" id="KW-1185">Reference proteome</keyword>
<dbReference type="Gene3D" id="3.20.20.80">
    <property type="entry name" value="Glycosidases"/>
    <property type="match status" value="1"/>
</dbReference>
<dbReference type="CDD" id="cd11333">
    <property type="entry name" value="AmyAc_SI_OligoGlu_DGase"/>
    <property type="match status" value="1"/>
</dbReference>
<dbReference type="GO" id="GO:0004556">
    <property type="term" value="F:alpha-amylase activity"/>
    <property type="evidence" value="ECO:0007669"/>
    <property type="project" value="TreeGrafter"/>
</dbReference>
<dbReference type="InterPro" id="IPR045857">
    <property type="entry name" value="O16G_dom_2"/>
</dbReference>
<dbReference type="InterPro" id="IPR006047">
    <property type="entry name" value="GH13_cat_dom"/>
</dbReference>
<dbReference type="SUPFAM" id="SSF51011">
    <property type="entry name" value="Glycosyl hydrolase domain"/>
    <property type="match status" value="1"/>
</dbReference>
<dbReference type="Gene3D" id="3.90.400.10">
    <property type="entry name" value="Oligo-1,6-glucosidase, Domain 2"/>
    <property type="match status" value="1"/>
</dbReference>
<organism evidence="6 7">
    <name type="scientific">Acaromyces ingoldii</name>
    <dbReference type="NCBI Taxonomy" id="215250"/>
    <lineage>
        <taxon>Eukaryota</taxon>
        <taxon>Fungi</taxon>
        <taxon>Dikarya</taxon>
        <taxon>Basidiomycota</taxon>
        <taxon>Ustilaginomycotina</taxon>
        <taxon>Exobasidiomycetes</taxon>
        <taxon>Exobasidiales</taxon>
        <taxon>Cryptobasidiaceae</taxon>
        <taxon>Acaromyces</taxon>
    </lineage>
</organism>
<accession>A0A316YX48</accession>
<dbReference type="GO" id="GO:0000025">
    <property type="term" value="P:maltose catabolic process"/>
    <property type="evidence" value="ECO:0007669"/>
    <property type="project" value="TreeGrafter"/>
</dbReference>
<gene>
    <name evidence="6" type="ORF">FA10DRAFT_237344</name>
</gene>
<keyword evidence="3" id="KW-0326">Glycosidase</keyword>
<dbReference type="OrthoDB" id="1740265at2759"/>